<dbReference type="GO" id="GO:0031047">
    <property type="term" value="P:regulatory ncRNA-mediated gene silencing"/>
    <property type="evidence" value="ECO:0007669"/>
    <property type="project" value="UniProtKB-KW"/>
</dbReference>
<reference evidence="11" key="1">
    <citation type="submission" date="2021-06" db="EMBL/GenBank/DDBJ databases">
        <authorList>
            <person name="Kallberg Y."/>
            <person name="Tangrot J."/>
            <person name="Rosling A."/>
        </authorList>
    </citation>
    <scope>NUCLEOTIDE SEQUENCE</scope>
    <source>
        <strain evidence="11">FL966</strain>
    </source>
</reference>
<proteinExistence type="inferred from homology"/>
<dbReference type="InterPro" id="IPR019312">
    <property type="entry name" value="CNOT11"/>
</dbReference>
<evidence type="ECO:0000256" key="3">
    <source>
        <dbReference type="ARBA" id="ARBA00008030"/>
    </source>
</evidence>
<dbReference type="OrthoDB" id="10265389at2759"/>
<dbReference type="AlphaFoldDB" id="A0A9N9B7S5"/>
<keyword evidence="7" id="KW-0943">RNA-mediated gene silencing</keyword>
<dbReference type="PANTHER" id="PTHR15975:SF0">
    <property type="entry name" value="CCR4-NOT TRANSCRIPTION COMPLEX SUBUNIT 11"/>
    <property type="match status" value="1"/>
</dbReference>
<evidence type="ECO:0000256" key="7">
    <source>
        <dbReference type="ARBA" id="ARBA00023158"/>
    </source>
</evidence>
<keyword evidence="8" id="KW-0804">Transcription</keyword>
<keyword evidence="6" id="KW-0805">Transcription regulation</keyword>
<evidence type="ECO:0000313" key="12">
    <source>
        <dbReference type="Proteomes" id="UP000789759"/>
    </source>
</evidence>
<evidence type="ECO:0000256" key="1">
    <source>
        <dbReference type="ARBA" id="ARBA00004123"/>
    </source>
</evidence>
<evidence type="ECO:0000256" key="5">
    <source>
        <dbReference type="ARBA" id="ARBA00022490"/>
    </source>
</evidence>
<keyword evidence="12" id="KW-1185">Reference proteome</keyword>
<gene>
    <name evidence="11" type="ORF">CPELLU_LOCUS5082</name>
</gene>
<dbReference type="EMBL" id="CAJVQA010002822">
    <property type="protein sequence ID" value="CAG8558340.1"/>
    <property type="molecule type" value="Genomic_DNA"/>
</dbReference>
<sequence length="466" mass="53490">MKTGVNQGRIKGCSRPSNFRSSRDHLKMATSEGISTFQNLLYVADQPVENIADTFKGLVPEQKRFEAACTLMAMLEDGDLQANQRIVALYILYHLYNIVPIHENPFLLLFLNLYKSLFSNLAFVKANYDLLVEFRVEALILADKGAQLAHKTPTDIFFQFSNTENSLMDTEEVNIARFEHYIKHEFDVRPKGQLGRQSETKKSQSWTETCDKEVREVSYNSPSQVSVIKHESNPLEVEMDYNMLADLDRDEVRSLMNRALQGALSIPEEEFILTQLEKNDKLIYTCDFSPEKLPFLIENNSRVAIKVLLQLKSSPQIDQYLEALLTIDDPERSQQSSMEPVNRMRSSMEVVNNLLSLFPLTPEFLHSYLSNCVRACEECRNKNIQDRQVRLSLIRKNIIDVNRFLIEIQAFCLQFSRIREAANLFRFLLDYQKEAVAEEVVVLSDLLNSSDINGESGDHSGKCELS</sequence>
<comment type="caution">
    <text evidence="11">The sequence shown here is derived from an EMBL/GenBank/DDBJ whole genome shotgun (WGS) entry which is preliminary data.</text>
</comment>
<comment type="subcellular location">
    <subcellularLocation>
        <location evidence="2">Cytoplasm</location>
    </subcellularLocation>
    <subcellularLocation>
        <location evidence="1">Nucleus</location>
    </subcellularLocation>
</comment>
<dbReference type="Proteomes" id="UP000789759">
    <property type="component" value="Unassembled WGS sequence"/>
</dbReference>
<evidence type="ECO:0000256" key="8">
    <source>
        <dbReference type="ARBA" id="ARBA00023163"/>
    </source>
</evidence>
<dbReference type="GO" id="GO:0005634">
    <property type="term" value="C:nucleus"/>
    <property type="evidence" value="ECO:0007669"/>
    <property type="project" value="UniProtKB-SubCell"/>
</dbReference>
<organism evidence="11 12">
    <name type="scientific">Cetraspora pellucida</name>
    <dbReference type="NCBI Taxonomy" id="1433469"/>
    <lineage>
        <taxon>Eukaryota</taxon>
        <taxon>Fungi</taxon>
        <taxon>Fungi incertae sedis</taxon>
        <taxon>Mucoromycota</taxon>
        <taxon>Glomeromycotina</taxon>
        <taxon>Glomeromycetes</taxon>
        <taxon>Diversisporales</taxon>
        <taxon>Gigasporaceae</taxon>
        <taxon>Cetraspora</taxon>
    </lineage>
</organism>
<accession>A0A9N9B7S5</accession>
<dbReference type="GO" id="GO:0005737">
    <property type="term" value="C:cytoplasm"/>
    <property type="evidence" value="ECO:0007669"/>
    <property type="project" value="UniProtKB-SubCell"/>
</dbReference>
<evidence type="ECO:0000256" key="2">
    <source>
        <dbReference type="ARBA" id="ARBA00004496"/>
    </source>
</evidence>
<evidence type="ECO:0000313" key="11">
    <source>
        <dbReference type="EMBL" id="CAG8558340.1"/>
    </source>
</evidence>
<keyword evidence="5" id="KW-0963">Cytoplasm</keyword>
<name>A0A9N9B7S5_9GLOM</name>
<protein>
    <recommendedName>
        <fullName evidence="4">CCR4-NOT transcription complex subunit 11</fullName>
    </recommendedName>
</protein>
<evidence type="ECO:0000256" key="9">
    <source>
        <dbReference type="ARBA" id="ARBA00023242"/>
    </source>
</evidence>
<dbReference type="GO" id="GO:0030014">
    <property type="term" value="C:CCR4-NOT complex"/>
    <property type="evidence" value="ECO:0007669"/>
    <property type="project" value="InterPro"/>
</dbReference>
<keyword evidence="9" id="KW-0539">Nucleus</keyword>
<dbReference type="PANTHER" id="PTHR15975">
    <property type="entry name" value="CCR4-NOT TRANSCRIPTION COMPLEX SUBUNIT 11"/>
    <property type="match status" value="1"/>
</dbReference>
<evidence type="ECO:0000256" key="4">
    <source>
        <dbReference type="ARBA" id="ARBA00014872"/>
    </source>
</evidence>
<dbReference type="Pfam" id="PF10155">
    <property type="entry name" value="CNOT11"/>
    <property type="match status" value="1"/>
</dbReference>
<evidence type="ECO:0000256" key="6">
    <source>
        <dbReference type="ARBA" id="ARBA00023015"/>
    </source>
</evidence>
<evidence type="ECO:0000256" key="10">
    <source>
        <dbReference type="SAM" id="MobiDB-lite"/>
    </source>
</evidence>
<feature type="region of interest" description="Disordered" evidence="10">
    <location>
        <begin position="1"/>
        <end position="21"/>
    </location>
</feature>
<comment type="similarity">
    <text evidence="3">Belongs to the CNOT11 family.</text>
</comment>